<dbReference type="EMBL" id="BMFC01000027">
    <property type="protein sequence ID" value="GGC23474.1"/>
    <property type="molecule type" value="Genomic_DNA"/>
</dbReference>
<dbReference type="Pfam" id="PF05120">
    <property type="entry name" value="GvpG"/>
    <property type="match status" value="1"/>
</dbReference>
<sequence>MLTSIVTGPINGLIFLARKIDDAVRQEREQEHDATVDALRKLHLQYEAGNIGEEAFEEQEEALLMRLENLESRSE</sequence>
<gene>
    <name evidence="1" type="ORF">GCM10011363_44930</name>
</gene>
<proteinExistence type="predicted"/>
<name>A0ABQ1LFN0_9RHOB</name>
<evidence type="ECO:0000313" key="2">
    <source>
        <dbReference type="Proteomes" id="UP000645462"/>
    </source>
</evidence>
<dbReference type="Proteomes" id="UP000645462">
    <property type="component" value="Unassembled WGS sequence"/>
</dbReference>
<dbReference type="RefSeq" id="WP_188484341.1">
    <property type="nucleotide sequence ID" value="NZ_BMFC01000027.1"/>
</dbReference>
<organism evidence="1 2">
    <name type="scientific">Marivita lacus</name>
    <dbReference type="NCBI Taxonomy" id="1323742"/>
    <lineage>
        <taxon>Bacteria</taxon>
        <taxon>Pseudomonadati</taxon>
        <taxon>Pseudomonadota</taxon>
        <taxon>Alphaproteobacteria</taxon>
        <taxon>Rhodobacterales</taxon>
        <taxon>Roseobacteraceae</taxon>
        <taxon>Marivita</taxon>
    </lineage>
</organism>
<reference evidence="2" key="1">
    <citation type="journal article" date="2019" name="Int. J. Syst. Evol. Microbiol.">
        <title>The Global Catalogue of Microorganisms (GCM) 10K type strain sequencing project: providing services to taxonomists for standard genome sequencing and annotation.</title>
        <authorList>
            <consortium name="The Broad Institute Genomics Platform"/>
            <consortium name="The Broad Institute Genome Sequencing Center for Infectious Disease"/>
            <person name="Wu L."/>
            <person name="Ma J."/>
        </authorList>
    </citation>
    <scope>NUCLEOTIDE SEQUENCE [LARGE SCALE GENOMIC DNA]</scope>
    <source>
        <strain evidence="2">CGMCC 1.12478</strain>
    </source>
</reference>
<evidence type="ECO:0000313" key="1">
    <source>
        <dbReference type="EMBL" id="GGC23474.1"/>
    </source>
</evidence>
<accession>A0ABQ1LFN0</accession>
<dbReference type="InterPro" id="IPR007804">
    <property type="entry name" value="GvpG"/>
</dbReference>
<evidence type="ECO:0008006" key="3">
    <source>
        <dbReference type="Google" id="ProtNLM"/>
    </source>
</evidence>
<keyword evidence="2" id="KW-1185">Reference proteome</keyword>
<protein>
    <recommendedName>
        <fullName evidence="3">Gas vesicle protein GvpG</fullName>
    </recommendedName>
</protein>
<comment type="caution">
    <text evidence="1">The sequence shown here is derived from an EMBL/GenBank/DDBJ whole genome shotgun (WGS) entry which is preliminary data.</text>
</comment>